<evidence type="ECO:0000313" key="2">
    <source>
        <dbReference type="EMBL" id="OBR03899.1"/>
    </source>
</evidence>
<protein>
    <submittedName>
        <fullName evidence="2">Uncharacterized protein</fullName>
    </submittedName>
</protein>
<accession>A0A1B7XVU1</accession>
<evidence type="ECO:0000256" key="1">
    <source>
        <dbReference type="SAM" id="MobiDB-lite"/>
    </source>
</evidence>
<feature type="compositionally biased region" description="Basic and acidic residues" evidence="1">
    <location>
        <begin position="189"/>
        <end position="214"/>
    </location>
</feature>
<feature type="compositionally biased region" description="Basic residues" evidence="1">
    <location>
        <begin position="108"/>
        <end position="118"/>
    </location>
</feature>
<dbReference type="RefSeq" id="XP_018152417.1">
    <property type="nucleotide sequence ID" value="XM_018308000.1"/>
</dbReference>
<feature type="region of interest" description="Disordered" evidence="1">
    <location>
        <begin position="103"/>
        <end position="155"/>
    </location>
</feature>
<dbReference type="EMBL" id="LTAN01000009">
    <property type="protein sequence ID" value="OBR03899.1"/>
    <property type="molecule type" value="Genomic_DNA"/>
</dbReference>
<dbReference type="VEuPathDB" id="FungiDB:CH63R_13026"/>
<reference evidence="3" key="1">
    <citation type="journal article" date="2017" name="BMC Genomics">
        <title>Gapless genome assembly of Colletotrichum higginsianum reveals chromosome structure and association of transposable elements with secondary metabolite gene clusters.</title>
        <authorList>
            <person name="Dallery J.-F."/>
            <person name="Lapalu N."/>
            <person name="Zampounis A."/>
            <person name="Pigne S."/>
            <person name="Luyten I."/>
            <person name="Amselem J."/>
            <person name="Wittenberg A.H.J."/>
            <person name="Zhou S."/>
            <person name="de Queiroz M.V."/>
            <person name="Robin G.P."/>
            <person name="Auger A."/>
            <person name="Hainaut M."/>
            <person name="Henrissat B."/>
            <person name="Kim K.-T."/>
            <person name="Lee Y.-H."/>
            <person name="Lespinet O."/>
            <person name="Schwartz D.C."/>
            <person name="Thon M.R."/>
            <person name="O'Connell R.J."/>
        </authorList>
    </citation>
    <scope>NUCLEOTIDE SEQUENCE [LARGE SCALE GENOMIC DNA]</scope>
    <source>
        <strain evidence="3">IMI 349063</strain>
    </source>
</reference>
<dbReference type="Proteomes" id="UP000092177">
    <property type="component" value="Chromosome 9"/>
</dbReference>
<gene>
    <name evidence="2" type="ORF">CH63R_13026</name>
</gene>
<dbReference type="KEGG" id="chig:CH63R_13026"/>
<feature type="compositionally biased region" description="Basic and acidic residues" evidence="1">
    <location>
        <begin position="127"/>
        <end position="136"/>
    </location>
</feature>
<comment type="caution">
    <text evidence="2">The sequence shown here is derived from an EMBL/GenBank/DDBJ whole genome shotgun (WGS) entry which is preliminary data.</text>
</comment>
<evidence type="ECO:0000313" key="3">
    <source>
        <dbReference type="Proteomes" id="UP000092177"/>
    </source>
</evidence>
<sequence>MAVRTATESSIRTLSLQKANLSHPDRIRKDPVTISEPTRKTSERCVVMGHGHPCAMPKEARARCGGNEPQAYTRGGAQHARRAACQQPAVGVDLKTVLKAKLHSEKPQRHRQRLRGTRNGRVPARLHQPERPDGRSRHGFKPPCAGGVRAFEPQHSHKFPPGIWVDAWQGLKDEPQYPPPAAAAKTTRRANERTRKRERERAREREREREGERD</sequence>
<dbReference type="AlphaFoldDB" id="A0A1B7XVU1"/>
<dbReference type="GeneID" id="28872107"/>
<proteinExistence type="predicted"/>
<organism evidence="2 3">
    <name type="scientific">Colletotrichum higginsianum (strain IMI 349063)</name>
    <name type="common">Crucifer anthracnose fungus</name>
    <dbReference type="NCBI Taxonomy" id="759273"/>
    <lineage>
        <taxon>Eukaryota</taxon>
        <taxon>Fungi</taxon>
        <taxon>Dikarya</taxon>
        <taxon>Ascomycota</taxon>
        <taxon>Pezizomycotina</taxon>
        <taxon>Sordariomycetes</taxon>
        <taxon>Hypocreomycetidae</taxon>
        <taxon>Glomerellales</taxon>
        <taxon>Glomerellaceae</taxon>
        <taxon>Colletotrichum</taxon>
        <taxon>Colletotrichum destructivum species complex</taxon>
    </lineage>
</organism>
<feature type="region of interest" description="Disordered" evidence="1">
    <location>
        <begin position="170"/>
        <end position="214"/>
    </location>
</feature>
<name>A0A1B7XVU1_COLHI</name>
<keyword evidence="3" id="KW-1185">Reference proteome</keyword>